<evidence type="ECO:0000313" key="3">
    <source>
        <dbReference type="Proteomes" id="UP000499080"/>
    </source>
</evidence>
<organism evidence="2 3">
    <name type="scientific">Araneus ventricosus</name>
    <name type="common">Orbweaver spider</name>
    <name type="synonym">Epeira ventricosa</name>
    <dbReference type="NCBI Taxonomy" id="182803"/>
    <lineage>
        <taxon>Eukaryota</taxon>
        <taxon>Metazoa</taxon>
        <taxon>Ecdysozoa</taxon>
        <taxon>Arthropoda</taxon>
        <taxon>Chelicerata</taxon>
        <taxon>Arachnida</taxon>
        <taxon>Araneae</taxon>
        <taxon>Araneomorphae</taxon>
        <taxon>Entelegynae</taxon>
        <taxon>Araneoidea</taxon>
        <taxon>Araneidae</taxon>
        <taxon>Araneus</taxon>
    </lineage>
</organism>
<proteinExistence type="predicted"/>
<sequence length="79" mass="9024">MEYRRANVRYRTRALPFIPSPLHTMTHDRTHDPPNDDSAEHMATARAEKKEIRCPMPQNVGLPSPGISKLLQCHLNYSG</sequence>
<evidence type="ECO:0000313" key="2">
    <source>
        <dbReference type="EMBL" id="GBM95370.1"/>
    </source>
</evidence>
<evidence type="ECO:0000256" key="1">
    <source>
        <dbReference type="SAM" id="MobiDB-lite"/>
    </source>
</evidence>
<gene>
    <name evidence="2" type="ORF">AVEN_255079_1</name>
</gene>
<feature type="region of interest" description="Disordered" evidence="1">
    <location>
        <begin position="19"/>
        <end position="45"/>
    </location>
</feature>
<accession>A0A4Y2JZ71</accession>
<dbReference type="AlphaFoldDB" id="A0A4Y2JZ71"/>
<feature type="compositionally biased region" description="Basic and acidic residues" evidence="1">
    <location>
        <begin position="25"/>
        <end position="40"/>
    </location>
</feature>
<dbReference type="EMBL" id="BGPR01004051">
    <property type="protein sequence ID" value="GBM95370.1"/>
    <property type="molecule type" value="Genomic_DNA"/>
</dbReference>
<protein>
    <submittedName>
        <fullName evidence="2">Uncharacterized protein</fullName>
    </submittedName>
</protein>
<comment type="caution">
    <text evidence="2">The sequence shown here is derived from an EMBL/GenBank/DDBJ whole genome shotgun (WGS) entry which is preliminary data.</text>
</comment>
<reference evidence="2 3" key="1">
    <citation type="journal article" date="2019" name="Sci. Rep.">
        <title>Orb-weaving spider Araneus ventricosus genome elucidates the spidroin gene catalogue.</title>
        <authorList>
            <person name="Kono N."/>
            <person name="Nakamura H."/>
            <person name="Ohtoshi R."/>
            <person name="Moran D.A.P."/>
            <person name="Shinohara A."/>
            <person name="Yoshida Y."/>
            <person name="Fujiwara M."/>
            <person name="Mori M."/>
            <person name="Tomita M."/>
            <person name="Arakawa K."/>
        </authorList>
    </citation>
    <scope>NUCLEOTIDE SEQUENCE [LARGE SCALE GENOMIC DNA]</scope>
</reference>
<dbReference type="Proteomes" id="UP000499080">
    <property type="component" value="Unassembled WGS sequence"/>
</dbReference>
<name>A0A4Y2JZ71_ARAVE</name>
<keyword evidence="3" id="KW-1185">Reference proteome</keyword>